<dbReference type="Proteomes" id="UP001299283">
    <property type="component" value="Unassembled WGS sequence"/>
</dbReference>
<evidence type="ECO:0000256" key="3">
    <source>
        <dbReference type="ARBA" id="ARBA00023163"/>
    </source>
</evidence>
<dbReference type="SUPFAM" id="SSF46785">
    <property type="entry name" value="Winged helix' DNA-binding domain"/>
    <property type="match status" value="1"/>
</dbReference>
<organism evidence="5 6">
    <name type="scientific">[Mycobacterium] vasticus</name>
    <dbReference type="NCBI Taxonomy" id="2875777"/>
    <lineage>
        <taxon>Bacteria</taxon>
        <taxon>Bacillati</taxon>
        <taxon>Actinomycetota</taxon>
        <taxon>Actinomycetes</taxon>
        <taxon>Mycobacteriales</taxon>
        <taxon>Mycobacteriaceae</taxon>
        <taxon>Mycolicibacter</taxon>
    </lineage>
</organism>
<dbReference type="RefSeq" id="WP_329779621.1">
    <property type="nucleotide sequence ID" value="NZ_JAYJJQ010000016.1"/>
</dbReference>
<dbReference type="PANTHER" id="PTHR39515">
    <property type="entry name" value="CONSERVED PROTEIN"/>
    <property type="match status" value="1"/>
</dbReference>
<feature type="domain" description="HTH marR-type" evidence="4">
    <location>
        <begin position="1"/>
        <end position="162"/>
    </location>
</feature>
<keyword evidence="1" id="KW-0805">Transcription regulation</keyword>
<dbReference type="Gene3D" id="1.10.10.10">
    <property type="entry name" value="Winged helix-like DNA-binding domain superfamily/Winged helix DNA-binding domain"/>
    <property type="match status" value="1"/>
</dbReference>
<proteinExistence type="predicted"/>
<accession>A0ABU5Z1C4</accession>
<dbReference type="PROSITE" id="PS50995">
    <property type="entry name" value="HTH_MARR_2"/>
    <property type="match status" value="1"/>
</dbReference>
<dbReference type="EMBL" id="JAYJJQ010000016">
    <property type="protein sequence ID" value="MEB3070710.1"/>
    <property type="molecule type" value="Genomic_DNA"/>
</dbReference>
<dbReference type="InterPro" id="IPR036388">
    <property type="entry name" value="WH-like_DNA-bd_sf"/>
</dbReference>
<evidence type="ECO:0000313" key="5">
    <source>
        <dbReference type="EMBL" id="MEB3070710.1"/>
    </source>
</evidence>
<comment type="caution">
    <text evidence="5">The sequence shown here is derived from an EMBL/GenBank/DDBJ whole genome shotgun (WGS) entry which is preliminary data.</text>
</comment>
<evidence type="ECO:0000259" key="4">
    <source>
        <dbReference type="PROSITE" id="PS50995"/>
    </source>
</evidence>
<name>A0ABU5Z1C4_9MYCO</name>
<reference evidence="5 6" key="1">
    <citation type="submission" date="2023-12" db="EMBL/GenBank/DDBJ databases">
        <title>Description of new species of Mycobacterium terrae complex isolated from sewage at the Sao Paulo Zoological Park Foundation in Brazil.</title>
        <authorList>
            <person name="Romagnoli C.L."/>
            <person name="Conceicao E.C."/>
            <person name="Machado E."/>
            <person name="Barreto L.B.P.F."/>
            <person name="Sharma A."/>
            <person name="Silva N.M."/>
            <person name="Marques L.E."/>
            <person name="Juliana M.A."/>
            <person name="Lourenco M.C.S."/>
            <person name="Digiampietri L.A."/>
            <person name="Suffys P.N."/>
            <person name="Viana-Niero C."/>
        </authorList>
    </citation>
    <scope>NUCLEOTIDE SEQUENCE [LARGE SCALE GENOMIC DNA]</scope>
    <source>
        <strain evidence="5 6">MYC017</strain>
    </source>
</reference>
<dbReference type="Pfam" id="PF12802">
    <property type="entry name" value="MarR_2"/>
    <property type="match status" value="1"/>
</dbReference>
<keyword evidence="6" id="KW-1185">Reference proteome</keyword>
<dbReference type="PROSITE" id="PS01117">
    <property type="entry name" value="HTH_MARR_1"/>
    <property type="match status" value="1"/>
</dbReference>
<dbReference type="InterPro" id="IPR052526">
    <property type="entry name" value="HTH-type_Bedaq_tolerance"/>
</dbReference>
<keyword evidence="3" id="KW-0804">Transcription</keyword>
<dbReference type="SMART" id="SM00347">
    <property type="entry name" value="HTH_MARR"/>
    <property type="match status" value="1"/>
</dbReference>
<dbReference type="InterPro" id="IPR000835">
    <property type="entry name" value="HTH_MarR-typ"/>
</dbReference>
<keyword evidence="2" id="KW-0238">DNA-binding</keyword>
<evidence type="ECO:0000313" key="6">
    <source>
        <dbReference type="Proteomes" id="UP001299283"/>
    </source>
</evidence>
<protein>
    <submittedName>
        <fullName evidence="5">MarR family winged helix-turn-helix transcriptional regulator</fullName>
    </submittedName>
</protein>
<dbReference type="PANTHER" id="PTHR39515:SF2">
    <property type="entry name" value="HTH-TYPE TRANSCRIPTIONAL REGULATOR RV0880"/>
    <property type="match status" value="1"/>
</dbReference>
<evidence type="ECO:0000256" key="1">
    <source>
        <dbReference type="ARBA" id="ARBA00023015"/>
    </source>
</evidence>
<dbReference type="InterPro" id="IPR023187">
    <property type="entry name" value="Tscrpt_reg_MarR-type_CS"/>
</dbReference>
<dbReference type="InterPro" id="IPR036390">
    <property type="entry name" value="WH_DNA-bd_sf"/>
</dbReference>
<sequence length="176" mass="19705">MSRTAASETPQPPRHPGVDYRSIEEFVTESFQRHAIDFGEWIAETSRQRANARGYDALRRAHNRVFVHLSLDGSRVVDIAEAEGVSKTAIGQLVTELEELGFVERRADPDDGRAKKVFYTRKGIEMLETARSIAQGIDADLAGILGKRKFDQLANLLAEAFRAKDRLDRQGSSHPK</sequence>
<evidence type="ECO:0000256" key="2">
    <source>
        <dbReference type="ARBA" id="ARBA00023125"/>
    </source>
</evidence>
<gene>
    <name evidence="5" type="ORF">K5L39_16105</name>
</gene>